<dbReference type="Pfam" id="PF04716">
    <property type="entry name" value="ETC_C1_NDUFA5"/>
    <property type="match status" value="1"/>
</dbReference>
<dbReference type="OrthoDB" id="286811at2759"/>
<dbReference type="GO" id="GO:0005743">
    <property type="term" value="C:mitochondrial inner membrane"/>
    <property type="evidence" value="ECO:0007669"/>
    <property type="project" value="UniProtKB-SubCell"/>
</dbReference>
<evidence type="ECO:0000256" key="1">
    <source>
        <dbReference type="ARBA" id="ARBA00004443"/>
    </source>
</evidence>
<comment type="similarity">
    <text evidence="2">Belongs to the complex I NDUFA5 subunit family.</text>
</comment>
<keyword evidence="8" id="KW-0472">Membrane</keyword>
<dbReference type="AlphaFoldDB" id="A0A146H842"/>
<keyword evidence="7" id="KW-0496">Mitochondrion</keyword>
<evidence type="ECO:0000256" key="7">
    <source>
        <dbReference type="ARBA" id="ARBA00023128"/>
    </source>
</evidence>
<evidence type="ECO:0000313" key="9">
    <source>
        <dbReference type="EMBL" id="KAF7310944.1"/>
    </source>
</evidence>
<keyword evidence="4" id="KW-0679">Respiratory chain</keyword>
<protein>
    <submittedName>
        <fullName evidence="9">NADH dehydrogenase 1 alpha subcomplex subunit 5</fullName>
    </submittedName>
</protein>
<reference evidence="9" key="1">
    <citation type="submission" date="2020-05" db="EMBL/GenBank/DDBJ databases">
        <title>Mycena genomes resolve the evolution of fungal bioluminescence.</title>
        <authorList>
            <person name="Tsai I.J."/>
        </authorList>
    </citation>
    <scope>NUCLEOTIDE SEQUENCE</scope>
    <source>
        <strain evidence="9">110903Hualien_Pintung</strain>
    </source>
</reference>
<gene>
    <name evidence="9" type="ORF">HMN09_00637700</name>
</gene>
<dbReference type="PANTHER" id="PTHR12653">
    <property type="entry name" value="NADH-UBIQUINONE OXIDOREDUCTASE 13 KD-B SUBUNIT"/>
    <property type="match status" value="1"/>
</dbReference>
<name>A0A146H842_MYCCL</name>
<sequence>MLRLTRPLYQAIRSTTGLTGLAVHPDPLPALAKTYESTLTHLTQIPETSVYRQATEALIQNKLNIIKAANADVAAAEKGLGEGMIEESLLIAVDELRVAAQMVEWKAWEPLAEKPAPGQWEYVS</sequence>
<dbReference type="PANTHER" id="PTHR12653:SF0">
    <property type="entry name" value="NADH DEHYDROGENASE [UBIQUINONE] 1 ALPHA SUBCOMPLEX SUBUNIT 5"/>
    <property type="match status" value="1"/>
</dbReference>
<evidence type="ECO:0000256" key="3">
    <source>
        <dbReference type="ARBA" id="ARBA00022448"/>
    </source>
</evidence>
<keyword evidence="3" id="KW-0813">Transport</keyword>
<evidence type="ECO:0000256" key="4">
    <source>
        <dbReference type="ARBA" id="ARBA00022660"/>
    </source>
</evidence>
<evidence type="ECO:0000256" key="8">
    <source>
        <dbReference type="ARBA" id="ARBA00023136"/>
    </source>
</evidence>
<keyword evidence="6" id="KW-0249">Electron transport</keyword>
<accession>A0A146H842</accession>
<evidence type="ECO:0000256" key="5">
    <source>
        <dbReference type="ARBA" id="ARBA00022792"/>
    </source>
</evidence>
<organism evidence="9 10">
    <name type="scientific">Mycena chlorophos</name>
    <name type="common">Agaric fungus</name>
    <name type="synonym">Agaricus chlorophos</name>
    <dbReference type="NCBI Taxonomy" id="658473"/>
    <lineage>
        <taxon>Eukaryota</taxon>
        <taxon>Fungi</taxon>
        <taxon>Dikarya</taxon>
        <taxon>Basidiomycota</taxon>
        <taxon>Agaricomycotina</taxon>
        <taxon>Agaricomycetes</taxon>
        <taxon>Agaricomycetidae</taxon>
        <taxon>Agaricales</taxon>
        <taxon>Marasmiineae</taxon>
        <taxon>Mycenaceae</taxon>
        <taxon>Mycena</taxon>
    </lineage>
</organism>
<keyword evidence="5" id="KW-0999">Mitochondrion inner membrane</keyword>
<evidence type="ECO:0000256" key="2">
    <source>
        <dbReference type="ARBA" id="ARBA00010261"/>
    </source>
</evidence>
<proteinExistence type="inferred from homology"/>
<evidence type="ECO:0000313" key="10">
    <source>
        <dbReference type="Proteomes" id="UP000613580"/>
    </source>
</evidence>
<dbReference type="Proteomes" id="UP000613580">
    <property type="component" value="Unassembled WGS sequence"/>
</dbReference>
<comment type="caution">
    <text evidence="9">The sequence shown here is derived from an EMBL/GenBank/DDBJ whole genome shotgun (WGS) entry which is preliminary data.</text>
</comment>
<evidence type="ECO:0000256" key="6">
    <source>
        <dbReference type="ARBA" id="ARBA00022982"/>
    </source>
</evidence>
<dbReference type="InterPro" id="IPR006806">
    <property type="entry name" value="NDUFA5"/>
</dbReference>
<dbReference type="GO" id="GO:0022904">
    <property type="term" value="P:respiratory electron transport chain"/>
    <property type="evidence" value="ECO:0007669"/>
    <property type="project" value="InterPro"/>
</dbReference>
<dbReference type="EMBL" id="JACAZE010000007">
    <property type="protein sequence ID" value="KAF7310944.1"/>
    <property type="molecule type" value="Genomic_DNA"/>
</dbReference>
<keyword evidence="10" id="KW-1185">Reference proteome</keyword>
<comment type="subcellular location">
    <subcellularLocation>
        <location evidence="1">Mitochondrion inner membrane</location>
        <topology evidence="1">Peripheral membrane protein</topology>
        <orientation evidence="1">Matrix side</orientation>
    </subcellularLocation>
</comment>